<accession>A0A563DC19</accession>
<dbReference type="PANTHER" id="PTHR39087">
    <property type="entry name" value="UPF0104 MEMBRANE PROTEIN MJ1595"/>
    <property type="match status" value="1"/>
</dbReference>
<feature type="transmembrane region" description="Helical" evidence="6">
    <location>
        <begin position="225"/>
        <end position="247"/>
    </location>
</feature>
<keyword evidence="2" id="KW-1003">Cell membrane</keyword>
<evidence type="ECO:0000256" key="1">
    <source>
        <dbReference type="ARBA" id="ARBA00004651"/>
    </source>
</evidence>
<dbReference type="NCBIfam" id="TIGR00374">
    <property type="entry name" value="flippase-like domain"/>
    <property type="match status" value="1"/>
</dbReference>
<feature type="transmembrane region" description="Helical" evidence="6">
    <location>
        <begin position="7"/>
        <end position="26"/>
    </location>
</feature>
<evidence type="ECO:0000256" key="5">
    <source>
        <dbReference type="ARBA" id="ARBA00023136"/>
    </source>
</evidence>
<feature type="transmembrane region" description="Helical" evidence="6">
    <location>
        <begin position="307"/>
        <end position="333"/>
    </location>
</feature>
<evidence type="ECO:0000256" key="3">
    <source>
        <dbReference type="ARBA" id="ARBA00022692"/>
    </source>
</evidence>
<organism evidence="7 8">
    <name type="scientific">Apibacter muscae</name>
    <dbReference type="NCBI Taxonomy" id="2509004"/>
    <lineage>
        <taxon>Bacteria</taxon>
        <taxon>Pseudomonadati</taxon>
        <taxon>Bacteroidota</taxon>
        <taxon>Flavobacteriia</taxon>
        <taxon>Flavobacteriales</taxon>
        <taxon>Weeksellaceae</taxon>
        <taxon>Apibacter</taxon>
    </lineage>
</organism>
<dbReference type="Proteomes" id="UP000319499">
    <property type="component" value="Unassembled WGS sequence"/>
</dbReference>
<keyword evidence="8" id="KW-1185">Reference proteome</keyword>
<evidence type="ECO:0000313" key="8">
    <source>
        <dbReference type="Proteomes" id="UP000319499"/>
    </source>
</evidence>
<feature type="transmembrane region" description="Helical" evidence="6">
    <location>
        <begin position="46"/>
        <end position="65"/>
    </location>
</feature>
<dbReference type="Pfam" id="PF03706">
    <property type="entry name" value="LPG_synthase_TM"/>
    <property type="match status" value="1"/>
</dbReference>
<feature type="transmembrane region" description="Helical" evidence="6">
    <location>
        <begin position="129"/>
        <end position="147"/>
    </location>
</feature>
<dbReference type="RefSeq" id="WP_146292712.1">
    <property type="nucleotide sequence ID" value="NZ_SELH01000021.1"/>
</dbReference>
<sequence length="340" mass="37471">MDKKIKTTLTVLVSIIVAGGLMLLVAKSLGGNFVEKTISVVKRANYLWISLAACFGLGAYLLRAIRWNLLLEPMGYKIHNSNALWTLSFGYFLNLGIPRMGEIGRATALQTVENVPFSKSFGTIVTERVIDLLFMLLFLLLAFIFNYSSLLSAISISISSNDKPIEINYTILYIIGFTTLLLFSLILILRKKLLQLSVVNKIISLLKGILTGLISIVKVKQKLKFTLLTIGIWVCYFFASYLIVFALPETSFIPIQTGFYLLAIGSLGMILPASGGIGAYHGAMMIGFSALFLSLDKSASEGKDIGYSYAILSHSLQMVIMIVMGLFSIVMLARNKKTKQ</sequence>
<protein>
    <submittedName>
        <fullName evidence="7">Flippase-like domain-containing protein</fullName>
    </submittedName>
</protein>
<dbReference type="AlphaFoldDB" id="A0A563DC19"/>
<evidence type="ECO:0000256" key="6">
    <source>
        <dbReference type="SAM" id="Phobius"/>
    </source>
</evidence>
<proteinExistence type="predicted"/>
<comment type="subcellular location">
    <subcellularLocation>
        <location evidence="1">Cell membrane</location>
        <topology evidence="1">Multi-pass membrane protein</topology>
    </subcellularLocation>
</comment>
<keyword evidence="5 6" id="KW-0472">Membrane</keyword>
<dbReference type="GO" id="GO:0005886">
    <property type="term" value="C:plasma membrane"/>
    <property type="evidence" value="ECO:0007669"/>
    <property type="project" value="UniProtKB-SubCell"/>
</dbReference>
<name>A0A563DC19_9FLAO</name>
<evidence type="ECO:0000313" key="7">
    <source>
        <dbReference type="EMBL" id="TWP27760.1"/>
    </source>
</evidence>
<comment type="caution">
    <text evidence="7">The sequence shown here is derived from an EMBL/GenBank/DDBJ whole genome shotgun (WGS) entry which is preliminary data.</text>
</comment>
<keyword evidence="4 6" id="KW-1133">Transmembrane helix</keyword>
<reference evidence="7 8" key="1">
    <citation type="submission" date="2019-02" db="EMBL/GenBank/DDBJ databases">
        <title>Apibacter muscae sp. nov.: a novel member of the house fly microbiota.</title>
        <authorList>
            <person name="Park R."/>
        </authorList>
    </citation>
    <scope>NUCLEOTIDE SEQUENCE [LARGE SCALE GENOMIC DNA]</scope>
    <source>
        <strain evidence="7 8">AL1</strain>
    </source>
</reference>
<dbReference type="EMBL" id="SELH01000021">
    <property type="protein sequence ID" value="TWP27760.1"/>
    <property type="molecule type" value="Genomic_DNA"/>
</dbReference>
<feature type="transmembrane region" description="Helical" evidence="6">
    <location>
        <begin position="167"/>
        <end position="189"/>
    </location>
</feature>
<evidence type="ECO:0000256" key="4">
    <source>
        <dbReference type="ARBA" id="ARBA00022989"/>
    </source>
</evidence>
<keyword evidence="3 6" id="KW-0812">Transmembrane</keyword>
<evidence type="ECO:0000256" key="2">
    <source>
        <dbReference type="ARBA" id="ARBA00022475"/>
    </source>
</evidence>
<feature type="transmembrane region" description="Helical" evidence="6">
    <location>
        <begin position="253"/>
        <end position="271"/>
    </location>
</feature>
<gene>
    <name evidence="7" type="ORF">ETU09_06600</name>
</gene>
<dbReference type="InterPro" id="IPR022791">
    <property type="entry name" value="L-PG_synthase/AglD"/>
</dbReference>
<dbReference type="OrthoDB" id="9812094at2"/>
<dbReference type="PANTHER" id="PTHR39087:SF2">
    <property type="entry name" value="UPF0104 MEMBRANE PROTEIN MJ1595"/>
    <property type="match status" value="1"/>
</dbReference>